<dbReference type="AlphaFoldDB" id="R0LYT9"/>
<evidence type="ECO:0000313" key="1">
    <source>
        <dbReference type="EMBL" id="EOB06995.1"/>
    </source>
</evidence>
<sequence>MKVNRSRFCQIRKYKSTGTKHSTIAHCQGKRTLALERYCACTVTLRVGKKGMDAVLEKNIPLLSSAGEAPQGTLPSTHHYLDNRRIQDPKRAVALQRCMEILSEVKEGADVS</sequence>
<gene>
    <name evidence="1" type="ORF">Anapl_15039</name>
</gene>
<proteinExistence type="predicted"/>
<keyword evidence="2" id="KW-1185">Reference proteome</keyword>
<organism evidence="1 2">
    <name type="scientific">Anas platyrhynchos</name>
    <name type="common">Mallard</name>
    <name type="synonym">Anas boschas</name>
    <dbReference type="NCBI Taxonomy" id="8839"/>
    <lineage>
        <taxon>Eukaryota</taxon>
        <taxon>Metazoa</taxon>
        <taxon>Chordata</taxon>
        <taxon>Craniata</taxon>
        <taxon>Vertebrata</taxon>
        <taxon>Euteleostomi</taxon>
        <taxon>Archelosauria</taxon>
        <taxon>Archosauria</taxon>
        <taxon>Dinosauria</taxon>
        <taxon>Saurischia</taxon>
        <taxon>Theropoda</taxon>
        <taxon>Coelurosauria</taxon>
        <taxon>Aves</taxon>
        <taxon>Neognathae</taxon>
        <taxon>Galloanserae</taxon>
        <taxon>Anseriformes</taxon>
        <taxon>Anatidae</taxon>
        <taxon>Anatinae</taxon>
        <taxon>Anas</taxon>
    </lineage>
</organism>
<dbReference type="Proteomes" id="UP000296049">
    <property type="component" value="Unassembled WGS sequence"/>
</dbReference>
<accession>R0LYT9</accession>
<evidence type="ECO:0000313" key="2">
    <source>
        <dbReference type="Proteomes" id="UP000296049"/>
    </source>
</evidence>
<reference evidence="2" key="1">
    <citation type="journal article" date="2013" name="Nat. Genet.">
        <title>The duck genome and transcriptome provide insight into an avian influenza virus reservoir species.</title>
        <authorList>
            <person name="Huang Y."/>
            <person name="Li Y."/>
            <person name="Burt D.W."/>
            <person name="Chen H."/>
            <person name="Zhang Y."/>
            <person name="Qian W."/>
            <person name="Kim H."/>
            <person name="Gan S."/>
            <person name="Zhao Y."/>
            <person name="Li J."/>
            <person name="Yi K."/>
            <person name="Feng H."/>
            <person name="Zhu P."/>
            <person name="Li B."/>
            <person name="Liu Q."/>
            <person name="Fairley S."/>
            <person name="Magor K.E."/>
            <person name="Du Z."/>
            <person name="Hu X."/>
            <person name="Goodman L."/>
            <person name="Tafer H."/>
            <person name="Vignal A."/>
            <person name="Lee T."/>
            <person name="Kim K.W."/>
            <person name="Sheng Z."/>
            <person name="An Y."/>
            <person name="Searle S."/>
            <person name="Herrero J."/>
            <person name="Groenen M.A."/>
            <person name="Crooijmans R.P."/>
            <person name="Faraut T."/>
            <person name="Cai Q."/>
            <person name="Webster R.G."/>
            <person name="Aldridge J.R."/>
            <person name="Warren W.C."/>
            <person name="Bartschat S."/>
            <person name="Kehr S."/>
            <person name="Marz M."/>
            <person name="Stadler P.F."/>
            <person name="Smith J."/>
            <person name="Kraus R.H."/>
            <person name="Zhao Y."/>
            <person name="Ren L."/>
            <person name="Fei J."/>
            <person name="Morisson M."/>
            <person name="Kaiser P."/>
            <person name="Griffin D.K."/>
            <person name="Rao M."/>
            <person name="Pitel F."/>
            <person name="Wang J."/>
            <person name="Li N."/>
        </authorList>
    </citation>
    <scope>NUCLEOTIDE SEQUENCE [LARGE SCALE GENOMIC DNA]</scope>
</reference>
<protein>
    <submittedName>
        <fullName evidence="1">Uncharacterized protein</fullName>
    </submittedName>
</protein>
<name>R0LYT9_ANAPL</name>
<dbReference type="EMBL" id="KB742567">
    <property type="protein sequence ID" value="EOB06995.1"/>
    <property type="molecule type" value="Genomic_DNA"/>
</dbReference>